<dbReference type="PANTHER" id="PTHR30146:SF109">
    <property type="entry name" value="HTH-TYPE TRANSCRIPTIONAL REGULATOR GALS"/>
    <property type="match status" value="1"/>
</dbReference>
<dbReference type="SUPFAM" id="SSF47413">
    <property type="entry name" value="lambda repressor-like DNA-binding domains"/>
    <property type="match status" value="1"/>
</dbReference>
<dbReference type="CDD" id="cd01392">
    <property type="entry name" value="HTH_LacI"/>
    <property type="match status" value="1"/>
</dbReference>
<proteinExistence type="predicted"/>
<dbReference type="InterPro" id="IPR000843">
    <property type="entry name" value="HTH_LacI"/>
</dbReference>
<dbReference type="PANTHER" id="PTHR30146">
    <property type="entry name" value="LACI-RELATED TRANSCRIPTIONAL REPRESSOR"/>
    <property type="match status" value="1"/>
</dbReference>
<dbReference type="Pfam" id="PF13377">
    <property type="entry name" value="Peripla_BP_3"/>
    <property type="match status" value="1"/>
</dbReference>
<name>A0A8I0AGE8_9FIRM</name>
<accession>A0A8I0AGE8</accession>
<dbReference type="InterPro" id="IPR010982">
    <property type="entry name" value="Lambda_DNA-bd_dom_sf"/>
</dbReference>
<dbReference type="SUPFAM" id="SSF53822">
    <property type="entry name" value="Periplasmic binding protein-like I"/>
    <property type="match status" value="1"/>
</dbReference>
<keyword evidence="1" id="KW-0805">Transcription regulation</keyword>
<dbReference type="GO" id="GO:0003700">
    <property type="term" value="F:DNA-binding transcription factor activity"/>
    <property type="evidence" value="ECO:0007669"/>
    <property type="project" value="TreeGrafter"/>
</dbReference>
<evidence type="ECO:0000313" key="5">
    <source>
        <dbReference type="EMBL" id="MBC5649908.1"/>
    </source>
</evidence>
<dbReference type="SMART" id="SM00354">
    <property type="entry name" value="HTH_LACI"/>
    <property type="match status" value="1"/>
</dbReference>
<keyword evidence="3" id="KW-0804">Transcription</keyword>
<dbReference type="AlphaFoldDB" id="A0A8I0AGE8"/>
<comment type="caution">
    <text evidence="5">The sequence shown here is derived from an EMBL/GenBank/DDBJ whole genome shotgun (WGS) entry which is preliminary data.</text>
</comment>
<evidence type="ECO:0000313" key="6">
    <source>
        <dbReference type="Proteomes" id="UP000652847"/>
    </source>
</evidence>
<dbReference type="Gene3D" id="1.10.260.40">
    <property type="entry name" value="lambda repressor-like DNA-binding domains"/>
    <property type="match status" value="1"/>
</dbReference>
<evidence type="ECO:0000256" key="1">
    <source>
        <dbReference type="ARBA" id="ARBA00023015"/>
    </source>
</evidence>
<dbReference type="PROSITE" id="PS50932">
    <property type="entry name" value="HTH_LACI_2"/>
    <property type="match status" value="1"/>
</dbReference>
<dbReference type="InterPro" id="IPR046335">
    <property type="entry name" value="LacI/GalR-like_sensor"/>
</dbReference>
<dbReference type="Gene3D" id="3.40.50.2300">
    <property type="match status" value="2"/>
</dbReference>
<protein>
    <submittedName>
        <fullName evidence="5">LacI family DNA-binding transcriptional regulator</fullName>
    </submittedName>
</protein>
<dbReference type="EMBL" id="JACOOT010000004">
    <property type="protein sequence ID" value="MBC5649908.1"/>
    <property type="molecule type" value="Genomic_DNA"/>
</dbReference>
<dbReference type="InterPro" id="IPR028082">
    <property type="entry name" value="Peripla_BP_I"/>
</dbReference>
<reference evidence="5 6" key="1">
    <citation type="submission" date="2020-08" db="EMBL/GenBank/DDBJ databases">
        <title>Genome public.</title>
        <authorList>
            <person name="Liu C."/>
            <person name="Sun Q."/>
        </authorList>
    </citation>
    <scope>NUCLEOTIDE SEQUENCE [LARGE SCALE GENOMIC DNA]</scope>
    <source>
        <strain evidence="5 6">BX17</strain>
    </source>
</reference>
<dbReference type="Pfam" id="PF00356">
    <property type="entry name" value="LacI"/>
    <property type="match status" value="1"/>
</dbReference>
<keyword evidence="2 5" id="KW-0238">DNA-binding</keyword>
<evidence type="ECO:0000259" key="4">
    <source>
        <dbReference type="PROSITE" id="PS50932"/>
    </source>
</evidence>
<dbReference type="Proteomes" id="UP000652847">
    <property type="component" value="Unassembled WGS sequence"/>
</dbReference>
<organism evidence="5 6">
    <name type="scientific">Blautia segnis</name>
    <dbReference type="NCBI Taxonomy" id="2763030"/>
    <lineage>
        <taxon>Bacteria</taxon>
        <taxon>Bacillati</taxon>
        <taxon>Bacillota</taxon>
        <taxon>Clostridia</taxon>
        <taxon>Lachnospirales</taxon>
        <taxon>Lachnospiraceae</taxon>
        <taxon>Blautia</taxon>
    </lineage>
</organism>
<dbReference type="GO" id="GO:0000976">
    <property type="term" value="F:transcription cis-regulatory region binding"/>
    <property type="evidence" value="ECO:0007669"/>
    <property type="project" value="TreeGrafter"/>
</dbReference>
<evidence type="ECO:0000256" key="3">
    <source>
        <dbReference type="ARBA" id="ARBA00023163"/>
    </source>
</evidence>
<feature type="domain" description="HTH lacI-type" evidence="4">
    <location>
        <begin position="3"/>
        <end position="44"/>
    </location>
</feature>
<evidence type="ECO:0000256" key="2">
    <source>
        <dbReference type="ARBA" id="ARBA00023125"/>
    </source>
</evidence>
<keyword evidence="6" id="KW-1185">Reference proteome</keyword>
<gene>
    <name evidence="5" type="ORF">H8S54_01910</name>
</gene>
<dbReference type="RefSeq" id="WP_186900774.1">
    <property type="nucleotide sequence ID" value="NZ_JACOOT010000004.1"/>
</dbReference>
<sequence>MKIKMVDVARHLGISKATVSLAVNGKPGVNEQTRQKVLECIKELENNGGVLPENSSFQSPDAPHRLIKVLIINHRKQVVCDPELDLWTEVLRTFDTESRTRGYLYGLSYINETEYETNVVIEECNTELVAGVIVFATEMQPADYPILEKINKPIVLYDYEAPDGKYNSVCIDNESAVKNSLNLLYQAGASDIKYLCTGKSIYNFQKRRDAFRNTMIGNDHMPAKSDIIKLGHNIPTITENMLTWLEHNPLPEGFLFENYQISIGVTTALRKRGIKFPDRVKAIGIDEIPDYILSGAKLTQVRIPHAERAAMAMDLLDKEIHQQWTTRVKIYAQPDILLRQSL</sequence>